<dbReference type="STRING" id="104452.A0A0L7L297"/>
<feature type="region of interest" description="Disordered" evidence="11">
    <location>
        <begin position="18"/>
        <end position="56"/>
    </location>
</feature>
<keyword evidence="7" id="KW-0653">Protein transport</keyword>
<accession>A0A0L7L297</accession>
<dbReference type="Pfam" id="PF03839">
    <property type="entry name" value="Sec62"/>
    <property type="match status" value="2"/>
</dbReference>
<dbReference type="GO" id="GO:0005789">
    <property type="term" value="C:endoplasmic reticulum membrane"/>
    <property type="evidence" value="ECO:0007669"/>
    <property type="project" value="UniProtKB-SubCell"/>
</dbReference>
<evidence type="ECO:0000256" key="11">
    <source>
        <dbReference type="SAM" id="MobiDB-lite"/>
    </source>
</evidence>
<keyword evidence="4" id="KW-0813">Transport</keyword>
<evidence type="ECO:0000313" key="14">
    <source>
        <dbReference type="Proteomes" id="UP000037510"/>
    </source>
</evidence>
<dbReference type="Proteomes" id="UP000037510">
    <property type="component" value="Unassembled WGS sequence"/>
</dbReference>
<dbReference type="AlphaFoldDB" id="A0A0L7L297"/>
<organism evidence="13 14">
    <name type="scientific">Operophtera brumata</name>
    <name type="common">Winter moth</name>
    <name type="synonym">Phalaena brumata</name>
    <dbReference type="NCBI Taxonomy" id="104452"/>
    <lineage>
        <taxon>Eukaryota</taxon>
        <taxon>Metazoa</taxon>
        <taxon>Ecdysozoa</taxon>
        <taxon>Arthropoda</taxon>
        <taxon>Hexapoda</taxon>
        <taxon>Insecta</taxon>
        <taxon>Pterygota</taxon>
        <taxon>Neoptera</taxon>
        <taxon>Endopterygota</taxon>
        <taxon>Lepidoptera</taxon>
        <taxon>Glossata</taxon>
        <taxon>Ditrysia</taxon>
        <taxon>Geometroidea</taxon>
        <taxon>Geometridae</taxon>
        <taxon>Larentiinae</taxon>
        <taxon>Operophtera</taxon>
    </lineage>
</organism>
<protein>
    <recommendedName>
        <fullName evidence="3">Translocation protein SEC62</fullName>
    </recommendedName>
</protein>
<sequence>AKAIDALLTSKWATSKNPTFTTRLESGDEKDGEKSQSTCEGKDTKENKDKDKEKKKRKIRLEMHMEQVFLDTPDAYVWIYDPMPWYYWVCGALVVFGTIGVCMFPLWPATVRHARRLRVDIQPHAEVLLGVWRAGCVRDHRSVYVPAVARHCQVRSRHIEQVFLDTPDAYVWIYDPMPWYCWVCGALVVFGTIGVCMFPLWPATVR</sequence>
<name>A0A0L7L297_OPEBR</name>
<dbReference type="GO" id="GO:0031204">
    <property type="term" value="P:post-translational protein targeting to membrane, translocation"/>
    <property type="evidence" value="ECO:0007669"/>
    <property type="project" value="TreeGrafter"/>
</dbReference>
<keyword evidence="14" id="KW-1185">Reference proteome</keyword>
<evidence type="ECO:0000256" key="2">
    <source>
        <dbReference type="ARBA" id="ARBA00010604"/>
    </source>
</evidence>
<comment type="subcellular location">
    <subcellularLocation>
        <location evidence="1">Endoplasmic reticulum membrane</location>
        <topology evidence="1">Multi-pass membrane protein</topology>
    </subcellularLocation>
</comment>
<dbReference type="EMBL" id="JTDY01003527">
    <property type="protein sequence ID" value="KOB69399.1"/>
    <property type="molecule type" value="Genomic_DNA"/>
</dbReference>
<evidence type="ECO:0000256" key="8">
    <source>
        <dbReference type="ARBA" id="ARBA00022989"/>
    </source>
</evidence>
<feature type="non-terminal residue" evidence="13">
    <location>
        <position position="1"/>
    </location>
</feature>
<keyword evidence="8 12" id="KW-1133">Transmembrane helix</keyword>
<evidence type="ECO:0000256" key="5">
    <source>
        <dbReference type="ARBA" id="ARBA00022692"/>
    </source>
</evidence>
<comment type="caution">
    <text evidence="13">The sequence shown here is derived from an EMBL/GenBank/DDBJ whole genome shotgun (WGS) entry which is preliminary data.</text>
</comment>
<feature type="transmembrane region" description="Helical" evidence="12">
    <location>
        <begin position="179"/>
        <end position="201"/>
    </location>
</feature>
<gene>
    <name evidence="13" type="ORF">OBRU01_16901</name>
</gene>
<dbReference type="PANTHER" id="PTHR12443">
    <property type="entry name" value="TRANSLOCATION PROTEIN SEC62"/>
    <property type="match status" value="1"/>
</dbReference>
<keyword evidence="9" id="KW-0811">Translocation</keyword>
<evidence type="ECO:0000256" key="6">
    <source>
        <dbReference type="ARBA" id="ARBA00022824"/>
    </source>
</evidence>
<evidence type="ECO:0000256" key="9">
    <source>
        <dbReference type="ARBA" id="ARBA00023010"/>
    </source>
</evidence>
<keyword evidence="10 12" id="KW-0472">Membrane</keyword>
<evidence type="ECO:0000313" key="13">
    <source>
        <dbReference type="EMBL" id="KOB69399.1"/>
    </source>
</evidence>
<feature type="compositionally biased region" description="Basic and acidic residues" evidence="11">
    <location>
        <begin position="25"/>
        <end position="52"/>
    </location>
</feature>
<keyword evidence="5 12" id="KW-0812">Transmembrane</keyword>
<feature type="non-terminal residue" evidence="13">
    <location>
        <position position="206"/>
    </location>
</feature>
<evidence type="ECO:0000256" key="7">
    <source>
        <dbReference type="ARBA" id="ARBA00022927"/>
    </source>
</evidence>
<evidence type="ECO:0000256" key="12">
    <source>
        <dbReference type="SAM" id="Phobius"/>
    </source>
</evidence>
<keyword evidence="6" id="KW-0256">Endoplasmic reticulum</keyword>
<reference evidence="13 14" key="1">
    <citation type="journal article" date="2015" name="Genome Biol. Evol.">
        <title>The genome of winter moth (Operophtera brumata) provides a genomic perspective on sexual dimorphism and phenology.</title>
        <authorList>
            <person name="Derks M.F."/>
            <person name="Smit S."/>
            <person name="Salis L."/>
            <person name="Schijlen E."/>
            <person name="Bossers A."/>
            <person name="Mateman C."/>
            <person name="Pijl A.S."/>
            <person name="de Ridder D."/>
            <person name="Groenen M.A."/>
            <person name="Visser M.E."/>
            <person name="Megens H.J."/>
        </authorList>
    </citation>
    <scope>NUCLEOTIDE SEQUENCE [LARGE SCALE GENOMIC DNA]</scope>
    <source>
        <strain evidence="13">WM2013NL</strain>
        <tissue evidence="13">Head and thorax</tissue>
    </source>
</reference>
<comment type="similarity">
    <text evidence="2">Belongs to the SEC62 family.</text>
</comment>
<evidence type="ECO:0000256" key="1">
    <source>
        <dbReference type="ARBA" id="ARBA00004477"/>
    </source>
</evidence>
<feature type="transmembrane region" description="Helical" evidence="12">
    <location>
        <begin position="85"/>
        <end position="107"/>
    </location>
</feature>
<evidence type="ECO:0000256" key="3">
    <source>
        <dbReference type="ARBA" id="ARBA00021257"/>
    </source>
</evidence>
<evidence type="ECO:0000256" key="4">
    <source>
        <dbReference type="ARBA" id="ARBA00022448"/>
    </source>
</evidence>
<proteinExistence type="inferred from homology"/>
<dbReference type="InterPro" id="IPR004728">
    <property type="entry name" value="Sec62"/>
</dbReference>
<dbReference type="PANTHER" id="PTHR12443:SF9">
    <property type="entry name" value="TRANSLOCATION PROTEIN SEC62"/>
    <property type="match status" value="1"/>
</dbReference>
<evidence type="ECO:0000256" key="10">
    <source>
        <dbReference type="ARBA" id="ARBA00023136"/>
    </source>
</evidence>